<dbReference type="PROSITE" id="PS00188">
    <property type="entry name" value="BIOTIN"/>
    <property type="match status" value="1"/>
</dbReference>
<keyword evidence="5 11" id="KW-0436">Ligase</keyword>
<dbReference type="AlphaFoldDB" id="A0A1H8JS15"/>
<dbReference type="PROSITE" id="PS50968">
    <property type="entry name" value="BIOTINYL_LIPOYL"/>
    <property type="match status" value="1"/>
</dbReference>
<sequence>MLALHRGTARMPRIEKGDGMFQKILVANRGEIAIRVLRAANELGKRTVAVYAEEDKLGLHRFKADEAYRIGEGLGPVAAYLSIPEIIRVAKESGADAIHPGYGLLSENPDFVDACKAAGITFIGPRADTMRALGDKASARRVAIEAGVPVIPATEVLGEDFDAIRREAEAVGYPLMLKASWGGGGRGMRPINGPDELVEKVREGRREAEAAFGNGEGYLEKMILRARHVEVQLLGDTHGGLYHLYERDCTVQRRNQKVVERAPAPYLSDEQRAEVCALALKIGQAVGYQNAGTVEFLMDMDSQQFYFIEVNPRVQVEHTVTEEVTGIDIVQAQIRIAEGATLAEATGHASQDQITLSGHALQCRVTTEDPQNNFIPDYGRITAYRSATGMGIRLDGGTAYSGGVITRYYDSLLVKVTAWAQTPDQAIKRMDRALREFRVRGVSTNIDFVINLLKHPVFLDDTYTTKFIDTTPDLFTFGKRRDRATKILTYLADITVNGHPETAGRKMPVAQARPPIPPAPAIESGTDPAPGTRQLLEEKGAQAVADWMAAQSRLLITDTTMRDGHQSLLATRMRSIDMIRVAPSYAANLPQLFSVECWGGATFDVAYRFLQECPWQRLRDIRAHMPNLMTQMLLRASNGVGYTNYPDNVVQSFVRQAAATGVDVFRVFDSLNWVENMRVAMDAVIESGKICEGSVCYTGDMLDPDRAKYDLKYYIRTAQDLKSAGAHVLGLKDMAGLLKPAAARMLIRALKEEVGLPVHFHTHDTSGLAGATILAAADAGVDAVDVAMDAFSGGTSQPCLGSVVSALSGTDRDTGLDIAAIRQISNYWERVRENYAAFEAGLQAPASEVWLHEMPGGQFTNLKAQARSMGLEDRWHEIAQTYADVNRMFGDIVKVTPSSKVVGDMALMMVAQHLTPQQVMDPATEVSFPDSVIDMMRGNLGQPPGGWPEAIQKKVLKGEAPITDRPGAHLPPVDLEVTRARLAEELDGKTIDNEDLNGYLMYPKVFTDYMARHETYGPVRTLPTRAFFYGMEPGDQISVEIDPGKTLEIQMLTLGETDEKGQVKVFFELNGQPRQVRVPNRKATGTAAARPKADPSNAGHIGAPMPGVVASVAATAGQVVHQGDLLLTIEAMKMETGLHADRDGTVKAVHVTPGAQIDAKDLLVEIE</sequence>
<dbReference type="CDD" id="cd07937">
    <property type="entry name" value="DRE_TIM_PC_TC_5S"/>
    <property type="match status" value="1"/>
</dbReference>
<feature type="domain" description="Lipoyl-binding" evidence="16">
    <location>
        <begin position="1098"/>
        <end position="1167"/>
    </location>
</feature>
<evidence type="ECO:0000256" key="5">
    <source>
        <dbReference type="ARBA" id="ARBA00022598"/>
    </source>
</evidence>
<dbReference type="InterPro" id="IPR011053">
    <property type="entry name" value="Single_hybrid_motif"/>
</dbReference>
<feature type="modified residue" description="N6-biotinyllysine" evidence="15">
    <location>
        <position position="1133"/>
    </location>
</feature>
<dbReference type="GO" id="GO:0004736">
    <property type="term" value="F:pyruvate carboxylase activity"/>
    <property type="evidence" value="ECO:0007669"/>
    <property type="project" value="UniProtKB-EC"/>
</dbReference>
<dbReference type="NCBIfam" id="NF006761">
    <property type="entry name" value="PRK09282.1"/>
    <property type="match status" value="1"/>
</dbReference>
<dbReference type="Gene3D" id="3.10.600.10">
    <property type="entry name" value="pyruvate carboxylase f1077a mutant domain"/>
    <property type="match status" value="2"/>
</dbReference>
<dbReference type="PROSITE" id="PS50991">
    <property type="entry name" value="PYR_CT"/>
    <property type="match status" value="1"/>
</dbReference>
<feature type="binding site" evidence="14">
    <location>
        <position position="763"/>
    </location>
    <ligand>
        <name>Mn(2+)</name>
        <dbReference type="ChEBI" id="CHEBI:29035"/>
    </ligand>
</feature>
<keyword evidence="7 11" id="KW-0547">Nucleotide-binding</keyword>
<evidence type="ECO:0000313" key="21">
    <source>
        <dbReference type="Proteomes" id="UP000199054"/>
    </source>
</evidence>
<dbReference type="InterPro" id="IPR016185">
    <property type="entry name" value="PreATP-grasp_dom_sf"/>
</dbReference>
<dbReference type="SMART" id="SM00878">
    <property type="entry name" value="Biotin_carb_C"/>
    <property type="match status" value="1"/>
</dbReference>
<dbReference type="SUPFAM" id="SSF52440">
    <property type="entry name" value="PreATP-grasp domain"/>
    <property type="match status" value="1"/>
</dbReference>
<evidence type="ECO:0000256" key="4">
    <source>
        <dbReference type="ARBA" id="ARBA00022432"/>
    </source>
</evidence>
<dbReference type="InterPro" id="IPR003379">
    <property type="entry name" value="Carboxylase_cons_dom"/>
</dbReference>
<dbReference type="PROSITE" id="PS50975">
    <property type="entry name" value="ATP_GRASP"/>
    <property type="match status" value="1"/>
</dbReference>
<dbReference type="NCBIfam" id="TIGR01235">
    <property type="entry name" value="pyruv_carbox"/>
    <property type="match status" value="1"/>
</dbReference>
<feature type="active site" evidence="12">
    <location>
        <position position="313"/>
    </location>
</feature>
<dbReference type="InterPro" id="IPR013785">
    <property type="entry name" value="Aldolase_TIM"/>
</dbReference>
<evidence type="ECO:0000256" key="1">
    <source>
        <dbReference type="ARBA" id="ARBA00001953"/>
    </source>
</evidence>
<dbReference type="Pfam" id="PF02436">
    <property type="entry name" value="PYC_OADA"/>
    <property type="match status" value="1"/>
</dbReference>
<evidence type="ECO:0000256" key="15">
    <source>
        <dbReference type="PIRSR" id="PIRSR001594-4"/>
    </source>
</evidence>
<dbReference type="PROSITE" id="PS00867">
    <property type="entry name" value="CPSASE_2"/>
    <property type="match status" value="1"/>
</dbReference>
<dbReference type="PANTHER" id="PTHR43778">
    <property type="entry name" value="PYRUVATE CARBOXYLASE"/>
    <property type="match status" value="1"/>
</dbReference>
<evidence type="ECO:0000256" key="9">
    <source>
        <dbReference type="ARBA" id="ARBA00023267"/>
    </source>
</evidence>
<evidence type="ECO:0000256" key="12">
    <source>
        <dbReference type="PIRSR" id="PIRSR001594-1"/>
    </source>
</evidence>
<dbReference type="InterPro" id="IPR000089">
    <property type="entry name" value="Biotin_lipoyl"/>
</dbReference>
<feature type="domain" description="Pyruvate carboxyltransferase" evidence="19">
    <location>
        <begin position="554"/>
        <end position="822"/>
    </location>
</feature>
<feature type="binding site" evidence="13">
    <location>
        <position position="635"/>
    </location>
    <ligand>
        <name>substrate</name>
    </ligand>
</feature>
<dbReference type="Gene3D" id="3.20.20.70">
    <property type="entry name" value="Aldolase class I"/>
    <property type="match status" value="1"/>
</dbReference>
<dbReference type="InterPro" id="IPR005481">
    <property type="entry name" value="BC-like_N"/>
</dbReference>
<comment type="pathway">
    <text evidence="2">Carbohydrate biosynthesis; gluconeogenesis.</text>
</comment>
<gene>
    <name evidence="20" type="ORF">SAMN04489859_101865</name>
</gene>
<dbReference type="SUPFAM" id="SSF51230">
    <property type="entry name" value="Single hybrid motif"/>
    <property type="match status" value="1"/>
</dbReference>
<dbReference type="InterPro" id="IPR005479">
    <property type="entry name" value="CPAse_ATP-bd"/>
</dbReference>
<dbReference type="InterPro" id="IPR005482">
    <property type="entry name" value="Biotin_COase_C"/>
</dbReference>
<evidence type="ECO:0000259" key="19">
    <source>
        <dbReference type="PROSITE" id="PS50991"/>
    </source>
</evidence>
<accession>A0A1H8JS15</accession>
<evidence type="ECO:0000256" key="7">
    <source>
        <dbReference type="ARBA" id="ARBA00022741"/>
    </source>
</evidence>
<feature type="domain" description="ATP-grasp" evidence="17">
    <location>
        <begin position="140"/>
        <end position="338"/>
    </location>
</feature>
<dbReference type="FunFam" id="3.40.50.20:FF:000010">
    <property type="entry name" value="Propionyl-CoA carboxylase subunit alpha"/>
    <property type="match status" value="1"/>
</dbReference>
<dbReference type="EMBL" id="FODE01000018">
    <property type="protein sequence ID" value="SEN83305.1"/>
    <property type="molecule type" value="Genomic_DNA"/>
</dbReference>
<evidence type="ECO:0000256" key="8">
    <source>
        <dbReference type="ARBA" id="ARBA00022840"/>
    </source>
</evidence>
<dbReference type="PIRSF" id="PIRSF001594">
    <property type="entry name" value="Pyruv_carbox"/>
    <property type="match status" value="1"/>
</dbReference>
<dbReference type="EC" id="6.4.1.1" evidence="3 11"/>
<dbReference type="PROSITE" id="PS50979">
    <property type="entry name" value="BC"/>
    <property type="match status" value="1"/>
</dbReference>
<organism evidence="20 21">
    <name type="scientific">Paracoccus alcaliphilus</name>
    <dbReference type="NCBI Taxonomy" id="34002"/>
    <lineage>
        <taxon>Bacteria</taxon>
        <taxon>Pseudomonadati</taxon>
        <taxon>Pseudomonadota</taxon>
        <taxon>Alphaproteobacteria</taxon>
        <taxon>Rhodobacterales</taxon>
        <taxon>Paracoccaceae</taxon>
        <taxon>Paracoccus</taxon>
    </lineage>
</organism>
<evidence type="ECO:0000256" key="6">
    <source>
        <dbReference type="ARBA" id="ARBA00022723"/>
    </source>
</evidence>
<proteinExistence type="predicted"/>
<dbReference type="Pfam" id="PF00289">
    <property type="entry name" value="Biotin_carb_N"/>
    <property type="match status" value="1"/>
</dbReference>
<dbReference type="Pfam" id="PF00364">
    <property type="entry name" value="Biotin_lipoyl"/>
    <property type="match status" value="1"/>
</dbReference>
<dbReference type="InterPro" id="IPR011761">
    <property type="entry name" value="ATP-grasp"/>
</dbReference>
<evidence type="ECO:0000256" key="14">
    <source>
        <dbReference type="PIRSR" id="PIRSR001594-3"/>
    </source>
</evidence>
<keyword evidence="10" id="KW-0511">Multifunctional enzyme</keyword>
<dbReference type="GO" id="GO:0005524">
    <property type="term" value="F:ATP binding"/>
    <property type="evidence" value="ECO:0007669"/>
    <property type="project" value="UniProtKB-UniRule"/>
</dbReference>
<reference evidence="20 21" key="1">
    <citation type="submission" date="2016-10" db="EMBL/GenBank/DDBJ databases">
        <authorList>
            <person name="de Groot N.N."/>
        </authorList>
    </citation>
    <scope>NUCLEOTIDE SEQUENCE [LARGE SCALE GENOMIC DNA]</scope>
    <source>
        <strain evidence="20 21">DSM 8512</strain>
    </source>
</reference>
<keyword evidence="21" id="KW-1185">Reference proteome</keyword>
<feature type="domain" description="Biotin carboxylation" evidence="18">
    <location>
        <begin position="20"/>
        <end position="473"/>
    </location>
</feature>
<dbReference type="NCBIfam" id="NF009554">
    <property type="entry name" value="PRK12999.1"/>
    <property type="match status" value="1"/>
</dbReference>
<dbReference type="SUPFAM" id="SSF56059">
    <property type="entry name" value="Glutathione synthetase ATP-binding domain-like"/>
    <property type="match status" value="1"/>
</dbReference>
<feature type="binding site" evidence="13">
    <location>
        <position position="896"/>
    </location>
    <ligand>
        <name>substrate</name>
    </ligand>
</feature>
<keyword evidence="20" id="KW-0670">Pyruvate</keyword>
<dbReference type="STRING" id="34002.SAMN04489859_101865"/>
<comment type="function">
    <text evidence="11">Catalyzes a 2-step reaction, involving the ATP-dependent carboxylation of the covalently attached biotin in the first step and the transfer of the carboxyl group to pyruvate in the second.</text>
</comment>
<evidence type="ECO:0000256" key="10">
    <source>
        <dbReference type="ARBA" id="ARBA00023268"/>
    </source>
</evidence>
<dbReference type="FunFam" id="3.20.20.70:FF:000033">
    <property type="entry name" value="Pyruvate carboxylase"/>
    <property type="match status" value="1"/>
</dbReference>
<evidence type="ECO:0000259" key="18">
    <source>
        <dbReference type="PROSITE" id="PS50979"/>
    </source>
</evidence>
<evidence type="ECO:0000256" key="3">
    <source>
        <dbReference type="ARBA" id="ARBA00013057"/>
    </source>
</evidence>
<feature type="binding site" evidence="14">
    <location>
        <position position="563"/>
    </location>
    <ligand>
        <name>Mn(2+)</name>
        <dbReference type="ChEBI" id="CHEBI:29035"/>
    </ligand>
</feature>
<feature type="binding site" evidence="13">
    <location>
        <position position="136"/>
    </location>
    <ligand>
        <name>ATP</name>
        <dbReference type="ChEBI" id="CHEBI:30616"/>
    </ligand>
</feature>
<dbReference type="UniPathway" id="UPA00138"/>
<dbReference type="InterPro" id="IPR000891">
    <property type="entry name" value="PYR_CT"/>
</dbReference>
<protein>
    <recommendedName>
        <fullName evidence="3 11">Pyruvate carboxylase</fullName>
        <ecNumber evidence="3 11">6.4.1.1</ecNumber>
    </recommendedName>
</protein>
<comment type="cofactor">
    <cofactor evidence="1 11">
        <name>biotin</name>
        <dbReference type="ChEBI" id="CHEBI:57586"/>
    </cofactor>
</comment>
<dbReference type="Pfam" id="PF00682">
    <property type="entry name" value="HMGL-like"/>
    <property type="match status" value="1"/>
</dbReference>
<evidence type="ECO:0000256" key="2">
    <source>
        <dbReference type="ARBA" id="ARBA00004742"/>
    </source>
</evidence>
<feature type="binding site" evidence="13">
    <location>
        <position position="220"/>
    </location>
    <ligand>
        <name>ATP</name>
        <dbReference type="ChEBI" id="CHEBI:30616"/>
    </ligand>
</feature>
<dbReference type="InterPro" id="IPR011054">
    <property type="entry name" value="Rudment_hybrid_motif"/>
</dbReference>
<evidence type="ECO:0000259" key="17">
    <source>
        <dbReference type="PROSITE" id="PS50975"/>
    </source>
</evidence>
<dbReference type="PANTHER" id="PTHR43778:SF2">
    <property type="entry name" value="PYRUVATE CARBOXYLASE, MITOCHONDRIAL"/>
    <property type="match status" value="1"/>
</dbReference>
<evidence type="ECO:0000256" key="11">
    <source>
        <dbReference type="PIRNR" id="PIRNR001594"/>
    </source>
</evidence>
<dbReference type="InterPro" id="IPR001882">
    <property type="entry name" value="Biotin_BS"/>
</dbReference>
<keyword evidence="9 11" id="KW-0092">Biotin</keyword>
<name>A0A1H8JS15_9RHOB</name>
<dbReference type="InterPro" id="IPR055268">
    <property type="entry name" value="PCB-like"/>
</dbReference>
<evidence type="ECO:0000256" key="13">
    <source>
        <dbReference type="PIRSR" id="PIRSR001594-2"/>
    </source>
</evidence>
<dbReference type="Gene3D" id="2.40.50.100">
    <property type="match status" value="1"/>
</dbReference>
<dbReference type="Gene3D" id="3.30.470.20">
    <property type="entry name" value="ATP-grasp fold, B domain"/>
    <property type="match status" value="1"/>
</dbReference>
<dbReference type="PROSITE" id="PS00866">
    <property type="entry name" value="CPSASE_1"/>
    <property type="match status" value="1"/>
</dbReference>
<evidence type="ECO:0000313" key="20">
    <source>
        <dbReference type="EMBL" id="SEN83305.1"/>
    </source>
</evidence>
<dbReference type="CDD" id="cd06850">
    <property type="entry name" value="biotinyl_domain"/>
    <property type="match status" value="1"/>
</dbReference>
<comment type="catalytic activity">
    <reaction evidence="11">
        <text>hydrogencarbonate + pyruvate + ATP = oxaloacetate + ADP + phosphate + H(+)</text>
        <dbReference type="Rhea" id="RHEA:20844"/>
        <dbReference type="ChEBI" id="CHEBI:15361"/>
        <dbReference type="ChEBI" id="CHEBI:15378"/>
        <dbReference type="ChEBI" id="CHEBI:16452"/>
        <dbReference type="ChEBI" id="CHEBI:17544"/>
        <dbReference type="ChEBI" id="CHEBI:30616"/>
        <dbReference type="ChEBI" id="CHEBI:43474"/>
        <dbReference type="ChEBI" id="CHEBI:456216"/>
        <dbReference type="EC" id="6.4.1.1"/>
    </reaction>
</comment>
<dbReference type="InterPro" id="IPR005930">
    <property type="entry name" value="Pyruv_COase"/>
</dbReference>
<dbReference type="Pfam" id="PF02785">
    <property type="entry name" value="Biotin_carb_C"/>
    <property type="match status" value="1"/>
</dbReference>
<dbReference type="SUPFAM" id="SSF51246">
    <property type="entry name" value="Rudiment single hybrid motif"/>
    <property type="match status" value="1"/>
</dbReference>
<dbReference type="SUPFAM" id="SSF89000">
    <property type="entry name" value="post-HMGL domain-like"/>
    <property type="match status" value="1"/>
</dbReference>
<dbReference type="FunFam" id="2.40.50.100:FF:000003">
    <property type="entry name" value="Acetyl-CoA carboxylase biotin carboxyl carrier protein"/>
    <property type="match status" value="1"/>
</dbReference>
<keyword evidence="8 11" id="KW-0067">ATP-binding</keyword>
<dbReference type="Pfam" id="PF02786">
    <property type="entry name" value="CPSase_L_D2"/>
    <property type="match status" value="1"/>
</dbReference>
<keyword evidence="4" id="KW-0312">Gluconeogenesis</keyword>
<evidence type="ECO:0000259" key="16">
    <source>
        <dbReference type="PROSITE" id="PS50968"/>
    </source>
</evidence>
<dbReference type="SUPFAM" id="SSF51569">
    <property type="entry name" value="Aldolase"/>
    <property type="match status" value="1"/>
</dbReference>
<keyword evidence="6 14" id="KW-0479">Metal-binding</keyword>
<dbReference type="GO" id="GO:0046872">
    <property type="term" value="F:metal ion binding"/>
    <property type="evidence" value="ECO:0007669"/>
    <property type="project" value="UniProtKB-KW"/>
</dbReference>
<dbReference type="Proteomes" id="UP000199054">
    <property type="component" value="Unassembled WGS sequence"/>
</dbReference>
<dbReference type="GO" id="GO:0005737">
    <property type="term" value="C:cytoplasm"/>
    <property type="evidence" value="ECO:0007669"/>
    <property type="project" value="TreeGrafter"/>
</dbReference>
<dbReference type="GO" id="GO:0006094">
    <property type="term" value="P:gluconeogenesis"/>
    <property type="evidence" value="ECO:0007669"/>
    <property type="project" value="UniProtKB-UniPathway"/>
</dbReference>
<feature type="binding site" evidence="14">
    <location>
        <position position="761"/>
    </location>
    <ligand>
        <name>Mn(2+)</name>
        <dbReference type="ChEBI" id="CHEBI:29035"/>
    </ligand>
</feature>
<feature type="binding site" description="via carbamate group" evidence="14">
    <location>
        <position position="732"/>
    </location>
    <ligand>
        <name>Mn(2+)</name>
        <dbReference type="ChEBI" id="CHEBI:29035"/>
    </ligand>
</feature>
<dbReference type="InterPro" id="IPR011764">
    <property type="entry name" value="Biotin_carboxylation_dom"/>
</dbReference>
<feature type="modified residue" description="N6-carboxylysine" evidence="15">
    <location>
        <position position="732"/>
    </location>
</feature>